<gene>
    <name evidence="1" type="ORF">Snoj_83300</name>
</gene>
<evidence type="ECO:0000313" key="2">
    <source>
        <dbReference type="Proteomes" id="UP000613974"/>
    </source>
</evidence>
<organism evidence="1 2">
    <name type="scientific">Streptomyces nojiriensis</name>
    <dbReference type="NCBI Taxonomy" id="66374"/>
    <lineage>
        <taxon>Bacteria</taxon>
        <taxon>Bacillati</taxon>
        <taxon>Actinomycetota</taxon>
        <taxon>Actinomycetes</taxon>
        <taxon>Kitasatosporales</taxon>
        <taxon>Streptomycetaceae</taxon>
        <taxon>Streptomyces</taxon>
    </lineage>
</organism>
<sequence length="102" mass="10539">MPGVREEDRHLAAVELLDVGEGRAGLRPAQGALDVAVGEDVVEDALRLRAQPGLRGRVEQGPYGRDVPGGVLVEGLAEVAPGAECDHGVHAGVVRGDELADT</sequence>
<protein>
    <submittedName>
        <fullName evidence="1">Uncharacterized protein</fullName>
    </submittedName>
</protein>
<evidence type="ECO:0000313" key="1">
    <source>
        <dbReference type="EMBL" id="GHI74412.1"/>
    </source>
</evidence>
<dbReference type="EMBL" id="BNEC01000006">
    <property type="protein sequence ID" value="GHI74412.1"/>
    <property type="molecule type" value="Genomic_DNA"/>
</dbReference>
<accession>A0ABQ3T1Z7</accession>
<dbReference type="Proteomes" id="UP000613974">
    <property type="component" value="Unassembled WGS sequence"/>
</dbReference>
<keyword evidence="2" id="KW-1185">Reference proteome</keyword>
<comment type="caution">
    <text evidence="1">The sequence shown here is derived from an EMBL/GenBank/DDBJ whole genome shotgun (WGS) entry which is preliminary data.</text>
</comment>
<reference evidence="2" key="1">
    <citation type="submission" date="2023-07" db="EMBL/GenBank/DDBJ databases">
        <title>Whole genome shotgun sequence of Streptomyces nojiriensis NBRC 13794.</title>
        <authorList>
            <person name="Komaki H."/>
            <person name="Tamura T."/>
        </authorList>
    </citation>
    <scope>NUCLEOTIDE SEQUENCE [LARGE SCALE GENOMIC DNA]</scope>
    <source>
        <strain evidence="2">NBRC 13794</strain>
    </source>
</reference>
<name>A0ABQ3T1Z7_9ACTN</name>
<proteinExistence type="predicted"/>